<dbReference type="STRING" id="306540.SAMN05421839_10283"/>
<dbReference type="EMBL" id="BJWI01000002">
    <property type="protein sequence ID" value="GEM00809.1"/>
    <property type="molecule type" value="Genomic_DNA"/>
</dbReference>
<dbReference type="OrthoDB" id="9813251at2"/>
<dbReference type="InterPro" id="IPR035931">
    <property type="entry name" value="YlxR-like_sf"/>
</dbReference>
<dbReference type="Pfam" id="PF04296">
    <property type="entry name" value="YlxR"/>
    <property type="match status" value="1"/>
</dbReference>
<dbReference type="PANTHER" id="PTHR34215:SF1">
    <property type="entry name" value="YLXR DOMAIN-CONTAINING PROTEIN"/>
    <property type="match status" value="1"/>
</dbReference>
<dbReference type="AlphaFoldDB" id="A0A1I5LI65"/>
<reference evidence="3 4" key="1">
    <citation type="submission" date="2016-10" db="EMBL/GenBank/DDBJ databases">
        <authorList>
            <person name="de Groot N.N."/>
        </authorList>
    </citation>
    <scope>NUCLEOTIDE SEQUENCE [LARGE SCALE GENOMIC DNA]</scope>
    <source>
        <strain evidence="3 4">DSM 17073</strain>
    </source>
</reference>
<evidence type="ECO:0000313" key="2">
    <source>
        <dbReference type="EMBL" id="GEM00809.1"/>
    </source>
</evidence>
<accession>A0A1I5LI65</accession>
<proteinExistence type="predicted"/>
<evidence type="ECO:0000259" key="1">
    <source>
        <dbReference type="Pfam" id="PF04296"/>
    </source>
</evidence>
<dbReference type="PANTHER" id="PTHR34215">
    <property type="entry name" value="BLL0784 PROTEIN"/>
    <property type="match status" value="1"/>
</dbReference>
<dbReference type="Gene3D" id="3.30.1230.10">
    <property type="entry name" value="YlxR-like"/>
    <property type="match status" value="1"/>
</dbReference>
<dbReference type="SUPFAM" id="SSF64376">
    <property type="entry name" value="YlxR-like"/>
    <property type="match status" value="1"/>
</dbReference>
<evidence type="ECO:0000313" key="4">
    <source>
        <dbReference type="Proteomes" id="UP000242243"/>
    </source>
</evidence>
<evidence type="ECO:0000313" key="5">
    <source>
        <dbReference type="Proteomes" id="UP000321547"/>
    </source>
</evidence>
<feature type="domain" description="YlxR" evidence="1">
    <location>
        <begin position="11"/>
        <end position="84"/>
    </location>
</feature>
<dbReference type="InterPro" id="IPR007393">
    <property type="entry name" value="YlxR_dom"/>
</dbReference>
<keyword evidence="5" id="KW-1185">Reference proteome</keyword>
<protein>
    <recommendedName>
        <fullName evidence="1">YlxR domain-containing protein</fullName>
    </recommendedName>
</protein>
<dbReference type="RefSeq" id="WP_089829670.1">
    <property type="nucleotide sequence ID" value="NZ_BJWI01000002.1"/>
</dbReference>
<dbReference type="CDD" id="cd00279">
    <property type="entry name" value="YlxR"/>
    <property type="match status" value="1"/>
</dbReference>
<sequence>MPKKNRKTPLRKCLVSQEMFEKDQLIRIVKTKNGDTFVDPSGKKNGRGYYVASDLAIIEKAEKNHVLERHLQTNDLQSIYNALKKVVKGEPIEQ</sequence>
<dbReference type="NCBIfam" id="NF047356">
    <property type="entry name" value="RNA_bind_RnpM"/>
    <property type="match status" value="1"/>
</dbReference>
<organism evidence="3 4">
    <name type="scientific">Halolactibacillus halophilus</name>
    <dbReference type="NCBI Taxonomy" id="306540"/>
    <lineage>
        <taxon>Bacteria</taxon>
        <taxon>Bacillati</taxon>
        <taxon>Bacillota</taxon>
        <taxon>Bacilli</taxon>
        <taxon>Bacillales</taxon>
        <taxon>Bacillaceae</taxon>
        <taxon>Halolactibacillus</taxon>
    </lineage>
</organism>
<dbReference type="Proteomes" id="UP000321547">
    <property type="component" value="Unassembled WGS sequence"/>
</dbReference>
<evidence type="ECO:0000313" key="3">
    <source>
        <dbReference type="EMBL" id="SFO96998.1"/>
    </source>
</evidence>
<name>A0A1I5LI65_9BACI</name>
<reference evidence="2 5" key="2">
    <citation type="submission" date="2019-07" db="EMBL/GenBank/DDBJ databases">
        <title>Whole genome shotgun sequence of Halolactibacillus halophilus NBRC 100868.</title>
        <authorList>
            <person name="Hosoyama A."/>
            <person name="Uohara A."/>
            <person name="Ohji S."/>
            <person name="Ichikawa N."/>
        </authorList>
    </citation>
    <scope>NUCLEOTIDE SEQUENCE [LARGE SCALE GENOMIC DNA]</scope>
    <source>
        <strain evidence="2 5">NBRC 100868</strain>
    </source>
</reference>
<gene>
    <name evidence="2" type="ORF">HHA03_03410</name>
    <name evidence="3" type="ORF">SAMN05421839_10283</name>
</gene>
<dbReference type="EMBL" id="FOXC01000002">
    <property type="protein sequence ID" value="SFO96998.1"/>
    <property type="molecule type" value="Genomic_DNA"/>
</dbReference>
<dbReference type="Proteomes" id="UP000242243">
    <property type="component" value="Unassembled WGS sequence"/>
</dbReference>
<dbReference type="InterPro" id="IPR037465">
    <property type="entry name" value="YlxR"/>
</dbReference>